<dbReference type="PANTHER" id="PTHR40252">
    <property type="entry name" value="BLR0328 PROTEIN"/>
    <property type="match status" value="1"/>
</dbReference>
<dbReference type="Pfam" id="PF10442">
    <property type="entry name" value="FIST_C"/>
    <property type="match status" value="1"/>
</dbReference>
<protein>
    <submittedName>
        <fullName evidence="3">FIST N-terminal domain-containing protein</fullName>
    </submittedName>
</protein>
<reference evidence="3 4" key="1">
    <citation type="submission" date="2023-01" db="EMBL/GenBank/DDBJ databases">
        <title>Novel diversity within Roseofilum (Cyanobacteria; Desertifilaceae) from marine benthic mats with descriptions of four novel species.</title>
        <authorList>
            <person name="Wang Y."/>
            <person name="Berthold D.E."/>
            <person name="Hu J."/>
            <person name="Lefler F.W."/>
            <person name="Laughinghouse H.D. IV."/>
        </authorList>
    </citation>
    <scope>NUCLEOTIDE SEQUENCE [LARGE SCALE GENOMIC DNA]</scope>
    <source>
        <strain evidence="3 4">BLCC-M154</strain>
    </source>
</reference>
<organism evidence="3 4">
    <name type="scientific">Roseofilum acuticapitatum BLCC-M154</name>
    <dbReference type="NCBI Taxonomy" id="3022444"/>
    <lineage>
        <taxon>Bacteria</taxon>
        <taxon>Bacillati</taxon>
        <taxon>Cyanobacteriota</taxon>
        <taxon>Cyanophyceae</taxon>
        <taxon>Desertifilales</taxon>
        <taxon>Desertifilaceae</taxon>
        <taxon>Roseofilum</taxon>
        <taxon>Roseofilum acuticapitatum</taxon>
    </lineage>
</organism>
<dbReference type="InterPro" id="IPR013702">
    <property type="entry name" value="FIST_domain_N"/>
</dbReference>
<gene>
    <name evidence="3" type="ORF">PMG71_08630</name>
</gene>
<dbReference type="PANTHER" id="PTHR40252:SF2">
    <property type="entry name" value="BLR0328 PROTEIN"/>
    <property type="match status" value="1"/>
</dbReference>
<dbReference type="SMART" id="SM00897">
    <property type="entry name" value="FIST"/>
    <property type="match status" value="1"/>
</dbReference>
<name>A0ABT7ARF2_9CYAN</name>
<evidence type="ECO:0000313" key="4">
    <source>
        <dbReference type="Proteomes" id="UP001235303"/>
    </source>
</evidence>
<accession>A0ABT7ARF2</accession>
<comment type="caution">
    <text evidence="3">The sequence shown here is derived from an EMBL/GenBank/DDBJ whole genome shotgun (WGS) entry which is preliminary data.</text>
</comment>
<dbReference type="EMBL" id="JAQOSP010000062">
    <property type="protein sequence ID" value="MDJ1169488.1"/>
    <property type="molecule type" value="Genomic_DNA"/>
</dbReference>
<evidence type="ECO:0000259" key="1">
    <source>
        <dbReference type="SMART" id="SM00897"/>
    </source>
</evidence>
<evidence type="ECO:0000259" key="2">
    <source>
        <dbReference type="SMART" id="SM01204"/>
    </source>
</evidence>
<dbReference type="Pfam" id="PF08495">
    <property type="entry name" value="FIST"/>
    <property type="match status" value="1"/>
</dbReference>
<proteinExistence type="predicted"/>
<feature type="domain" description="FIST" evidence="1">
    <location>
        <begin position="33"/>
        <end position="228"/>
    </location>
</feature>
<evidence type="ECO:0000313" key="3">
    <source>
        <dbReference type="EMBL" id="MDJ1169488.1"/>
    </source>
</evidence>
<dbReference type="SMART" id="SM01204">
    <property type="entry name" value="FIST_C"/>
    <property type="match status" value="1"/>
</dbReference>
<sequence length="387" mass="42636">MFKTAIGHSNDPDSESAIEEVLYQCDQALSGAKPQAGLLLAAIDFDHADIMQKIVAAYPEIELIGGTTDGEMSSVLGFQQDSLVLMLFCSDRLQIRAGIGRNISEDLEKALEEAIAQATQNLTEPIKLCITLPEGLTSISAVKLVDRLNQLLGKKVPIFGGLTADQWRFKQSYQFYKNQVYSDAIPILLFSGPLLFSHGLASGWNPIGKIGQVTQVKDNIVYQIDNQPALDFYYRYLGERPPSSEYPLMVFDPTRQYSYLRAPSGSCDPTVGSITFFGDIPEQAIVQITEATRDHILSASQASMQEAIAHYPGKTPSSSLFFSCASRRQILGSRTVEEYNLIQNSLTQTLSACGFYTNGEIAPLEQQGISYFHNETFITLLLGEEQA</sequence>
<keyword evidence="4" id="KW-1185">Reference proteome</keyword>
<dbReference type="InterPro" id="IPR019494">
    <property type="entry name" value="FIST_C"/>
</dbReference>
<dbReference type="Proteomes" id="UP001235303">
    <property type="component" value="Unassembled WGS sequence"/>
</dbReference>
<feature type="domain" description="FIST C-domain" evidence="2">
    <location>
        <begin position="229"/>
        <end position="364"/>
    </location>
</feature>
<dbReference type="RefSeq" id="WP_283753247.1">
    <property type="nucleotide sequence ID" value="NZ_JAQOSP010000062.1"/>
</dbReference>